<name>A0A0S1XB92_THEBA</name>
<dbReference type="InterPro" id="IPR004860">
    <property type="entry name" value="LAGLIDADG_dom"/>
</dbReference>
<dbReference type="SUPFAM" id="SSF55608">
    <property type="entry name" value="Homing endonucleases"/>
    <property type="match status" value="2"/>
</dbReference>
<dbReference type="PROSITE" id="PS50819">
    <property type="entry name" value="INTEIN_ENDONUCLEASE"/>
    <property type="match status" value="1"/>
</dbReference>
<dbReference type="InterPro" id="IPR004042">
    <property type="entry name" value="Intein_endonuc_central"/>
</dbReference>
<dbReference type="Pfam" id="PF14528">
    <property type="entry name" value="LAGLIDADG_3"/>
    <property type="match status" value="2"/>
</dbReference>
<dbReference type="PRINTS" id="PR00379">
    <property type="entry name" value="INTEIN"/>
</dbReference>
<feature type="domain" description="DOD-type homing endonuclease" evidence="1">
    <location>
        <begin position="77"/>
        <end position="210"/>
    </location>
</feature>
<dbReference type="Proteomes" id="UP000066042">
    <property type="component" value="Chromosome"/>
</dbReference>
<dbReference type="RefSeq" id="WP_056933767.1">
    <property type="nucleotide sequence ID" value="NZ_CP013050.1"/>
</dbReference>
<dbReference type="AlphaFoldDB" id="A0A0S1XB92"/>
<protein>
    <recommendedName>
        <fullName evidence="1">DOD-type homing endonuclease domain-containing protein</fullName>
    </recommendedName>
</protein>
<gene>
    <name evidence="2" type="ORF">TBCH5v1_1074</name>
</gene>
<accession>A0A0S1XB92</accession>
<evidence type="ECO:0000313" key="3">
    <source>
        <dbReference type="Proteomes" id="UP000066042"/>
    </source>
</evidence>
<dbReference type="GO" id="GO:0004519">
    <property type="term" value="F:endonuclease activity"/>
    <property type="evidence" value="ECO:0007669"/>
    <property type="project" value="InterPro"/>
</dbReference>
<dbReference type="InterPro" id="IPR027434">
    <property type="entry name" value="Homing_endonucl"/>
</dbReference>
<dbReference type="Gene3D" id="3.10.28.10">
    <property type="entry name" value="Homing endonucleases"/>
    <property type="match status" value="1"/>
</dbReference>
<organism evidence="2 3">
    <name type="scientific">Thermococcus barophilus</name>
    <dbReference type="NCBI Taxonomy" id="55802"/>
    <lineage>
        <taxon>Archaea</taxon>
        <taxon>Methanobacteriati</taxon>
        <taxon>Methanobacteriota</taxon>
        <taxon>Thermococci</taxon>
        <taxon>Thermococcales</taxon>
        <taxon>Thermococcaceae</taxon>
        <taxon>Thermococcus</taxon>
    </lineage>
</organism>
<dbReference type="STRING" id="55802.TBCH5v1_1074"/>
<dbReference type="GO" id="GO:0016539">
    <property type="term" value="P:intein-mediated protein splicing"/>
    <property type="evidence" value="ECO:0007669"/>
    <property type="project" value="InterPro"/>
</dbReference>
<dbReference type="GeneID" id="26136340"/>
<dbReference type="EMBL" id="CP013050">
    <property type="protein sequence ID" value="ALM75016.1"/>
    <property type="molecule type" value="Genomic_DNA"/>
</dbReference>
<dbReference type="PATRIC" id="fig|55802.8.peg.1065"/>
<evidence type="ECO:0000313" key="2">
    <source>
        <dbReference type="EMBL" id="ALM75016.1"/>
    </source>
</evidence>
<evidence type="ECO:0000259" key="1">
    <source>
        <dbReference type="PROSITE" id="PS50819"/>
    </source>
</evidence>
<dbReference type="InterPro" id="IPR006142">
    <property type="entry name" value="INTEIN"/>
</dbReference>
<reference evidence="2 3" key="1">
    <citation type="journal article" date="2016" name="Genome Announc.">
        <title>Complete genome sequence of the hyperthermophilic and piezophilic archaeon Thermococcus barophilus Ch5, capable of growth at the expense of hydrogenogenesis from carbon monoxide and formate.</title>
        <authorList>
            <person name="Oger P."/>
            <person name="Sokolova T.G."/>
            <person name="Kozhevnikova D.A."/>
            <person name="Taranov E.A."/>
            <person name="Vannier P."/>
            <person name="Lee H.S."/>
            <person name="Kwon K.K."/>
            <person name="Kang S.G."/>
            <person name="Lee J.H."/>
            <person name="Bonch-Osmolovskaya E.A."/>
            <person name="Lebedinsky A.V."/>
        </authorList>
    </citation>
    <scope>NUCLEOTIDE SEQUENCE [LARGE SCALE GENOMIC DNA]</scope>
    <source>
        <strain evidence="3">Ch5</strain>
    </source>
</reference>
<sequence length="277" mass="32773">MRRLKDLNQEELCRIMGYAIELRNNGLSYTEISKAIAKNKNVKISKATVIRWCKEMHNPFNKIKRLNLSASPELAYIIGVYFGDASLSKRSNSIYRIRLKVVDKEFAEAFRDALIGIGLNPKLGFENDKNRSSRWYVEANSKSLYMFLNQPKEELFEVAKEYPREFLRGFFDSEGSVIWYEPRKSLVISAFNYDFDILNFCKELLQDFGIRSKIYLTKKRGMPIVIRGEQYYYNNNLYELRILRRKSVLKFYKEIKFTIFRKHQKLESALKLLGLIE</sequence>
<proteinExistence type="predicted"/>